<feature type="domain" description="Amine oxidase" evidence="2">
    <location>
        <begin position="27"/>
        <end position="121"/>
    </location>
</feature>
<name>A0ABW2U5I0_9BACT</name>
<dbReference type="PANTHER" id="PTHR43563:SF1">
    <property type="entry name" value="AMINE OXIDASE [FLAVIN-CONTAINING] B"/>
    <property type="match status" value="1"/>
</dbReference>
<comment type="similarity">
    <text evidence="1">Belongs to the flavin monoamine oxidase family.</text>
</comment>
<dbReference type="InterPro" id="IPR050703">
    <property type="entry name" value="Flavin_MAO"/>
</dbReference>
<evidence type="ECO:0000259" key="2">
    <source>
        <dbReference type="Pfam" id="PF01593"/>
    </source>
</evidence>
<dbReference type="Proteomes" id="UP001596513">
    <property type="component" value="Unassembled WGS sequence"/>
</dbReference>
<reference evidence="4" key="1">
    <citation type="journal article" date="2019" name="Int. J. Syst. Evol. Microbiol.">
        <title>The Global Catalogue of Microorganisms (GCM) 10K type strain sequencing project: providing services to taxonomists for standard genome sequencing and annotation.</title>
        <authorList>
            <consortium name="The Broad Institute Genomics Platform"/>
            <consortium name="The Broad Institute Genome Sequencing Center for Infectious Disease"/>
            <person name="Wu L."/>
            <person name="Ma J."/>
        </authorList>
    </citation>
    <scope>NUCLEOTIDE SEQUENCE [LARGE SCALE GENOMIC DNA]</scope>
    <source>
        <strain evidence="4">JCM 19635</strain>
    </source>
</reference>
<dbReference type="InterPro" id="IPR002937">
    <property type="entry name" value="Amino_oxidase"/>
</dbReference>
<sequence length="128" mass="13713">MPHPRVPRPACCSDSSPRRTRCALPLAARQAAVLAQLRNLFGQQAGTPLAYHEWDWARDPLTSVPGDEQPPASVPLQGPALLRQPAWAGTLYWAGAETSTSEWGRLDGAVESGRHAAALVLRQLAGDA</sequence>
<accession>A0ABW2U5I0</accession>
<evidence type="ECO:0000313" key="4">
    <source>
        <dbReference type="Proteomes" id="UP001596513"/>
    </source>
</evidence>
<gene>
    <name evidence="3" type="ORF">ACFQT0_09700</name>
</gene>
<evidence type="ECO:0000256" key="1">
    <source>
        <dbReference type="ARBA" id="ARBA00005995"/>
    </source>
</evidence>
<dbReference type="RefSeq" id="WP_380205963.1">
    <property type="nucleotide sequence ID" value="NZ_JBHTEK010000001.1"/>
</dbReference>
<dbReference type="Gene3D" id="3.50.50.60">
    <property type="entry name" value="FAD/NAD(P)-binding domain"/>
    <property type="match status" value="1"/>
</dbReference>
<dbReference type="Pfam" id="PF01593">
    <property type="entry name" value="Amino_oxidase"/>
    <property type="match status" value="1"/>
</dbReference>
<dbReference type="SUPFAM" id="SSF51905">
    <property type="entry name" value="FAD/NAD(P)-binding domain"/>
    <property type="match status" value="1"/>
</dbReference>
<proteinExistence type="inferred from homology"/>
<comment type="caution">
    <text evidence="3">The sequence shown here is derived from an EMBL/GenBank/DDBJ whole genome shotgun (WGS) entry which is preliminary data.</text>
</comment>
<dbReference type="InterPro" id="IPR036188">
    <property type="entry name" value="FAD/NAD-bd_sf"/>
</dbReference>
<protein>
    <submittedName>
        <fullName evidence="3">FAD-dependent oxidoreductase</fullName>
    </submittedName>
</protein>
<evidence type="ECO:0000313" key="3">
    <source>
        <dbReference type="EMBL" id="MFC7667627.1"/>
    </source>
</evidence>
<dbReference type="PANTHER" id="PTHR43563">
    <property type="entry name" value="AMINE OXIDASE"/>
    <property type="match status" value="1"/>
</dbReference>
<dbReference type="EMBL" id="JBHTEK010000001">
    <property type="protein sequence ID" value="MFC7667627.1"/>
    <property type="molecule type" value="Genomic_DNA"/>
</dbReference>
<organism evidence="3 4">
    <name type="scientific">Hymenobacter humi</name>
    <dbReference type="NCBI Taxonomy" id="1411620"/>
    <lineage>
        <taxon>Bacteria</taxon>
        <taxon>Pseudomonadati</taxon>
        <taxon>Bacteroidota</taxon>
        <taxon>Cytophagia</taxon>
        <taxon>Cytophagales</taxon>
        <taxon>Hymenobacteraceae</taxon>
        <taxon>Hymenobacter</taxon>
    </lineage>
</organism>
<keyword evidence="4" id="KW-1185">Reference proteome</keyword>